<reference evidence="2" key="3">
    <citation type="submission" date="2025-09" db="UniProtKB">
        <authorList>
            <consortium name="Ensembl"/>
        </authorList>
    </citation>
    <scope>IDENTIFICATION</scope>
</reference>
<dbReference type="HOGENOM" id="CLU_2612230_0_0_1"/>
<organism evidence="2 3">
    <name type="scientific">Latimeria chalumnae</name>
    <name type="common">Coelacanth</name>
    <dbReference type="NCBI Taxonomy" id="7897"/>
    <lineage>
        <taxon>Eukaryota</taxon>
        <taxon>Metazoa</taxon>
        <taxon>Chordata</taxon>
        <taxon>Craniata</taxon>
        <taxon>Vertebrata</taxon>
        <taxon>Euteleostomi</taxon>
        <taxon>Coelacanthiformes</taxon>
        <taxon>Coelacanthidae</taxon>
        <taxon>Latimeria</taxon>
    </lineage>
</organism>
<dbReference type="Proteomes" id="UP000008672">
    <property type="component" value="Unassembled WGS sequence"/>
</dbReference>
<name>H3A6K8_LATCH</name>
<protein>
    <submittedName>
        <fullName evidence="2">Uncharacterized protein</fullName>
    </submittedName>
</protein>
<dbReference type="GeneTree" id="ENSGT01000000215591"/>
<dbReference type="Ensembl" id="ENSLACT00000005326.1">
    <property type="protein sequence ID" value="ENSLACP00000005279.1"/>
    <property type="gene ID" value="ENSLACG00000004691.1"/>
</dbReference>
<proteinExistence type="predicted"/>
<dbReference type="InParanoid" id="H3A6K8"/>
<feature type="region of interest" description="Disordered" evidence="1">
    <location>
        <begin position="1"/>
        <end position="34"/>
    </location>
</feature>
<dbReference type="AlphaFoldDB" id="H3A6K8"/>
<sequence>DSRATEHAATPPPPPSGSDIDQAAGSEPEVDPDVPHSELAPVVFFCLKQTSFPRNWCIKLVCNPYPLLFHSFRNENQNQ</sequence>
<dbReference type="eggNOG" id="KOG2302">
    <property type="taxonomic scope" value="Eukaryota"/>
</dbReference>
<reference evidence="2" key="2">
    <citation type="submission" date="2025-08" db="UniProtKB">
        <authorList>
            <consortium name="Ensembl"/>
        </authorList>
    </citation>
    <scope>IDENTIFICATION</scope>
</reference>
<evidence type="ECO:0000256" key="1">
    <source>
        <dbReference type="SAM" id="MobiDB-lite"/>
    </source>
</evidence>
<keyword evidence="3" id="KW-1185">Reference proteome</keyword>
<evidence type="ECO:0000313" key="2">
    <source>
        <dbReference type="Ensembl" id="ENSLACP00000005279.1"/>
    </source>
</evidence>
<reference evidence="3" key="1">
    <citation type="submission" date="2011-08" db="EMBL/GenBank/DDBJ databases">
        <title>The draft genome of Latimeria chalumnae.</title>
        <authorList>
            <person name="Di Palma F."/>
            <person name="Alfoldi J."/>
            <person name="Johnson J."/>
            <person name="Berlin A."/>
            <person name="Gnerre S."/>
            <person name="Jaffe D."/>
            <person name="MacCallum I."/>
            <person name="Young S."/>
            <person name="Walker B.J."/>
            <person name="Lander E."/>
            <person name="Lindblad-Toh K."/>
        </authorList>
    </citation>
    <scope>NUCLEOTIDE SEQUENCE [LARGE SCALE GENOMIC DNA]</scope>
    <source>
        <strain evidence="3">Wild caught</strain>
    </source>
</reference>
<accession>H3A6K8</accession>
<evidence type="ECO:0000313" key="3">
    <source>
        <dbReference type="Proteomes" id="UP000008672"/>
    </source>
</evidence>
<dbReference type="EMBL" id="AFYH01181642">
    <property type="status" value="NOT_ANNOTATED_CDS"/>
    <property type="molecule type" value="Genomic_DNA"/>
</dbReference>